<sequence length="161" mass="18171">MVDLQSKIRLILSSRIDELNGRRITHKEAEKLKKTFSKLIPNWFINILFDFPLIGCDFELSEDLDISELGVGMQWMSAADTIWESTEAYPGIAAVLVGYLPVGMCTYGSGDPYFLNTKDIALPLVRIPHTALDKNGKLIEEDIELVCSNLSNFFEIVEIEQ</sequence>
<keyword evidence="2" id="KW-1185">Reference proteome</keyword>
<evidence type="ECO:0000313" key="1">
    <source>
        <dbReference type="EMBL" id="MBE9117308.1"/>
    </source>
</evidence>
<name>A0A8J7DY12_9CYAN</name>
<dbReference type="AlphaFoldDB" id="A0A8J7DY12"/>
<dbReference type="RefSeq" id="WP_194030393.1">
    <property type="nucleotide sequence ID" value="NZ_JADEWZ010000023.1"/>
</dbReference>
<comment type="caution">
    <text evidence="1">The sequence shown here is derived from an EMBL/GenBank/DDBJ whole genome shotgun (WGS) entry which is preliminary data.</text>
</comment>
<accession>A0A8J7DY12</accession>
<dbReference type="Proteomes" id="UP000654482">
    <property type="component" value="Unassembled WGS sequence"/>
</dbReference>
<dbReference type="EMBL" id="JADEWZ010000023">
    <property type="protein sequence ID" value="MBE9117308.1"/>
    <property type="molecule type" value="Genomic_DNA"/>
</dbReference>
<organism evidence="1 2">
    <name type="scientific">Lusitaniella coriacea LEGE 07157</name>
    <dbReference type="NCBI Taxonomy" id="945747"/>
    <lineage>
        <taxon>Bacteria</taxon>
        <taxon>Bacillati</taxon>
        <taxon>Cyanobacteriota</taxon>
        <taxon>Cyanophyceae</taxon>
        <taxon>Spirulinales</taxon>
        <taxon>Lusitaniellaceae</taxon>
        <taxon>Lusitaniella</taxon>
    </lineage>
</organism>
<proteinExistence type="predicted"/>
<evidence type="ECO:0000313" key="2">
    <source>
        <dbReference type="Proteomes" id="UP000654482"/>
    </source>
</evidence>
<reference evidence="1" key="1">
    <citation type="submission" date="2020-10" db="EMBL/GenBank/DDBJ databases">
        <authorList>
            <person name="Castelo-Branco R."/>
            <person name="Eusebio N."/>
            <person name="Adriana R."/>
            <person name="Vieira A."/>
            <person name="Brugerolle De Fraissinette N."/>
            <person name="Rezende De Castro R."/>
            <person name="Schneider M.P."/>
            <person name="Vasconcelos V."/>
            <person name="Leao P.N."/>
        </authorList>
    </citation>
    <scope>NUCLEOTIDE SEQUENCE</scope>
    <source>
        <strain evidence="1">LEGE 07157</strain>
    </source>
</reference>
<protein>
    <submittedName>
        <fullName evidence="1">Uncharacterized protein</fullName>
    </submittedName>
</protein>
<gene>
    <name evidence="1" type="ORF">IQ249_15520</name>
</gene>